<proteinExistence type="predicted"/>
<dbReference type="EMBL" id="WVTA01000007">
    <property type="protein sequence ID" value="KAK3208311.1"/>
    <property type="molecule type" value="Genomic_DNA"/>
</dbReference>
<reference evidence="1 2" key="1">
    <citation type="submission" date="2021-02" db="EMBL/GenBank/DDBJ databases">
        <title>Genome assembly of Pseudopithomyces chartarum.</title>
        <authorList>
            <person name="Jauregui R."/>
            <person name="Singh J."/>
            <person name="Voisey C."/>
        </authorList>
    </citation>
    <scope>NUCLEOTIDE SEQUENCE [LARGE SCALE GENOMIC DNA]</scope>
    <source>
        <strain evidence="1 2">AGR01</strain>
    </source>
</reference>
<comment type="caution">
    <text evidence="1">The sequence shown here is derived from an EMBL/GenBank/DDBJ whole genome shotgun (WGS) entry which is preliminary data.</text>
</comment>
<name>A0AAN6RG85_9PLEO</name>
<evidence type="ECO:0000313" key="2">
    <source>
        <dbReference type="Proteomes" id="UP001280581"/>
    </source>
</evidence>
<sequence length="376" mass="42799">MKYSITYDHRTLRTELPVRSAVLKQGTGGLVVSLDRALTIVNHVVFGRNIRKVSLYIEEFENLCSPKGQDPRIRNIDEDAWQEPDTDDETAFANGSKDIFKDINEVERARHLRLTAILSHLKELGKLQEVQLNDLSSSGLCPIIPEAIDKTQLMVPNSRDIKFLERVLRAMRDAHLSVPNLLLMPECWAFSSRIAGRPPYLDLFKAALQGVEHLQLHCWLLSNPFGPSYASKFMEVVASAPRLKSLTFRNAESWDTIMKHAFGGNTYNLTQTQAMHAILGLDYPRLETLRLKSGGCGTNVRILRDFIKRHETLESVVLEDVRWAMMRFDGRLGAGETKEELAKRYFQLPGIYRVIDLGSIAIRLDFTWTKDSEETV</sequence>
<protein>
    <submittedName>
        <fullName evidence="1">Uncharacterized protein</fullName>
    </submittedName>
</protein>
<dbReference type="Proteomes" id="UP001280581">
    <property type="component" value="Unassembled WGS sequence"/>
</dbReference>
<accession>A0AAN6RG85</accession>
<organism evidence="1 2">
    <name type="scientific">Pseudopithomyces chartarum</name>
    <dbReference type="NCBI Taxonomy" id="1892770"/>
    <lineage>
        <taxon>Eukaryota</taxon>
        <taxon>Fungi</taxon>
        <taxon>Dikarya</taxon>
        <taxon>Ascomycota</taxon>
        <taxon>Pezizomycotina</taxon>
        <taxon>Dothideomycetes</taxon>
        <taxon>Pleosporomycetidae</taxon>
        <taxon>Pleosporales</taxon>
        <taxon>Massarineae</taxon>
        <taxon>Didymosphaeriaceae</taxon>
        <taxon>Pseudopithomyces</taxon>
    </lineage>
</organism>
<dbReference type="AlphaFoldDB" id="A0AAN6RG85"/>
<evidence type="ECO:0000313" key="1">
    <source>
        <dbReference type="EMBL" id="KAK3208311.1"/>
    </source>
</evidence>
<keyword evidence="2" id="KW-1185">Reference proteome</keyword>
<gene>
    <name evidence="1" type="ORF">GRF29_77g320591</name>
</gene>